<dbReference type="Proteomes" id="UP001054945">
    <property type="component" value="Unassembled WGS sequence"/>
</dbReference>
<gene>
    <name evidence="2" type="ORF">CEXT_800481</name>
</gene>
<evidence type="ECO:0008006" key="4">
    <source>
        <dbReference type="Google" id="ProtNLM"/>
    </source>
</evidence>
<dbReference type="EMBL" id="BPLR01019625">
    <property type="protein sequence ID" value="GIX69851.1"/>
    <property type="molecule type" value="Genomic_DNA"/>
</dbReference>
<feature type="chain" id="PRO_5043595989" description="Secreted protein" evidence="1">
    <location>
        <begin position="18"/>
        <end position="81"/>
    </location>
</feature>
<keyword evidence="3" id="KW-1185">Reference proteome</keyword>
<evidence type="ECO:0000313" key="3">
    <source>
        <dbReference type="Proteomes" id="UP001054945"/>
    </source>
</evidence>
<protein>
    <recommendedName>
        <fullName evidence="4">Secreted protein</fullName>
    </recommendedName>
</protein>
<accession>A0AAV4MEI7</accession>
<proteinExistence type="predicted"/>
<organism evidence="2 3">
    <name type="scientific">Caerostris extrusa</name>
    <name type="common">Bark spider</name>
    <name type="synonym">Caerostris bankana</name>
    <dbReference type="NCBI Taxonomy" id="172846"/>
    <lineage>
        <taxon>Eukaryota</taxon>
        <taxon>Metazoa</taxon>
        <taxon>Ecdysozoa</taxon>
        <taxon>Arthropoda</taxon>
        <taxon>Chelicerata</taxon>
        <taxon>Arachnida</taxon>
        <taxon>Araneae</taxon>
        <taxon>Araneomorphae</taxon>
        <taxon>Entelegynae</taxon>
        <taxon>Araneoidea</taxon>
        <taxon>Araneidae</taxon>
        <taxon>Caerostris</taxon>
    </lineage>
</organism>
<keyword evidence="1" id="KW-0732">Signal</keyword>
<name>A0AAV4MEI7_CAEEX</name>
<comment type="caution">
    <text evidence="2">The sequence shown here is derived from an EMBL/GenBank/DDBJ whole genome shotgun (WGS) entry which is preliminary data.</text>
</comment>
<evidence type="ECO:0000256" key="1">
    <source>
        <dbReference type="SAM" id="SignalP"/>
    </source>
</evidence>
<feature type="signal peptide" evidence="1">
    <location>
        <begin position="1"/>
        <end position="17"/>
    </location>
</feature>
<evidence type="ECO:0000313" key="2">
    <source>
        <dbReference type="EMBL" id="GIX69851.1"/>
    </source>
</evidence>
<dbReference type="AlphaFoldDB" id="A0AAV4MEI7"/>
<reference evidence="2 3" key="1">
    <citation type="submission" date="2021-06" db="EMBL/GenBank/DDBJ databases">
        <title>Caerostris extrusa draft genome.</title>
        <authorList>
            <person name="Kono N."/>
            <person name="Arakawa K."/>
        </authorList>
    </citation>
    <scope>NUCLEOTIDE SEQUENCE [LARGE SCALE GENOMIC DNA]</scope>
</reference>
<sequence length="81" mass="9216">MLHYACVVCLATAVVTGIVTTVGTNEARRSPKGRRPKANAKGPYLEPFFYLDTDRLLRIFHLYEGHNHNRLEVHNSQFFVG</sequence>